<dbReference type="PANTHER" id="PTHR23150">
    <property type="entry name" value="SULFATASE MODIFYING FACTOR 1, 2"/>
    <property type="match status" value="1"/>
</dbReference>
<organism evidence="2 3">
    <name type="scientific">Prochlorothrix hollandica PCC 9006 = CALU 1027</name>
    <dbReference type="NCBI Taxonomy" id="317619"/>
    <lineage>
        <taxon>Bacteria</taxon>
        <taxon>Bacillati</taxon>
        <taxon>Cyanobacteriota</taxon>
        <taxon>Cyanophyceae</taxon>
        <taxon>Prochlorotrichales</taxon>
        <taxon>Prochlorotrichaceae</taxon>
        <taxon>Prochlorothrix</taxon>
    </lineage>
</organism>
<comment type="caution">
    <text evidence="2">The sequence shown here is derived from an EMBL/GenBank/DDBJ whole genome shotgun (WGS) entry which is preliminary data.</text>
</comment>
<gene>
    <name evidence="2" type="ORF">PROH_17465</name>
</gene>
<dbReference type="SUPFAM" id="SSF56436">
    <property type="entry name" value="C-type lectin-like"/>
    <property type="match status" value="1"/>
</dbReference>
<dbReference type="InterPro" id="IPR005532">
    <property type="entry name" value="SUMF_dom"/>
</dbReference>
<dbReference type="InterPro" id="IPR042095">
    <property type="entry name" value="SUMF_sf"/>
</dbReference>
<dbReference type="eggNOG" id="COG1262">
    <property type="taxonomic scope" value="Bacteria"/>
</dbReference>
<protein>
    <recommendedName>
        <fullName evidence="1">Sulfatase-modifying factor enzyme-like domain-containing protein</fullName>
    </recommendedName>
</protein>
<keyword evidence="3" id="KW-1185">Reference proteome</keyword>
<dbReference type="InterPro" id="IPR016187">
    <property type="entry name" value="CTDL_fold"/>
</dbReference>
<dbReference type="Proteomes" id="UP000034681">
    <property type="component" value="Unassembled WGS sequence"/>
</dbReference>
<dbReference type="OrthoDB" id="9768004at2"/>
<evidence type="ECO:0000313" key="3">
    <source>
        <dbReference type="Proteomes" id="UP000034681"/>
    </source>
</evidence>
<dbReference type="PANTHER" id="PTHR23150:SF19">
    <property type="entry name" value="FORMYLGLYCINE-GENERATING ENZYME"/>
    <property type="match status" value="1"/>
</dbReference>
<dbReference type="AlphaFoldDB" id="A0A0M2PU59"/>
<reference evidence="2" key="1">
    <citation type="submission" date="2012-04" db="EMBL/GenBank/DDBJ databases">
        <authorList>
            <person name="Borisov I.G."/>
            <person name="Ivanikova N.V."/>
            <person name="Pinevich A.V."/>
        </authorList>
    </citation>
    <scope>NUCLEOTIDE SEQUENCE</scope>
    <source>
        <strain evidence="2">CALU 1027</strain>
    </source>
</reference>
<dbReference type="Gene3D" id="3.90.1580.10">
    <property type="entry name" value="paralog of FGE (formylglycine-generating enzyme)"/>
    <property type="match status" value="1"/>
</dbReference>
<name>A0A0M2PU59_PROHO</name>
<feature type="domain" description="Sulfatase-modifying factor enzyme-like" evidence="1">
    <location>
        <begin position="1"/>
        <end position="75"/>
    </location>
</feature>
<evidence type="ECO:0000259" key="1">
    <source>
        <dbReference type="Pfam" id="PF03781"/>
    </source>
</evidence>
<dbReference type="GO" id="GO:0120147">
    <property type="term" value="F:formylglycine-generating oxidase activity"/>
    <property type="evidence" value="ECO:0007669"/>
    <property type="project" value="TreeGrafter"/>
</dbReference>
<dbReference type="Pfam" id="PF03781">
    <property type="entry name" value="FGE-sulfatase"/>
    <property type="match status" value="1"/>
</dbReference>
<sequence length="83" mass="9082">MSGNVWEWCWDHWGDSNVLSKVLPKDGKPLLSGGDSSYRAVRGGSWNNNADNCSSGNRNYNNPGNSNNNQGFRVVLLPVGFVP</sequence>
<dbReference type="EMBL" id="AJTX02000007">
    <property type="protein sequence ID" value="KKI98652.1"/>
    <property type="molecule type" value="Genomic_DNA"/>
</dbReference>
<dbReference type="STRING" id="317619.GCA_000332315_01607"/>
<dbReference type="InterPro" id="IPR051043">
    <property type="entry name" value="Sulfatase_Mod_Factor_Kinase"/>
</dbReference>
<proteinExistence type="predicted"/>
<evidence type="ECO:0000313" key="2">
    <source>
        <dbReference type="EMBL" id="KKI98652.1"/>
    </source>
</evidence>
<accession>A0A0M2PU59</accession>